<feature type="transmembrane region" description="Helical" evidence="16">
    <location>
        <begin position="308"/>
        <end position="329"/>
    </location>
</feature>
<dbReference type="Pfam" id="PF13426">
    <property type="entry name" value="PAS_9"/>
    <property type="match status" value="1"/>
</dbReference>
<dbReference type="InterPro" id="IPR004358">
    <property type="entry name" value="Sig_transdc_His_kin-like_C"/>
</dbReference>
<accession>A0ABU9TQC7</accession>
<dbReference type="PROSITE" id="PS50112">
    <property type="entry name" value="PAS"/>
    <property type="match status" value="1"/>
</dbReference>
<evidence type="ECO:0000259" key="19">
    <source>
        <dbReference type="PROSITE" id="PS50112"/>
    </source>
</evidence>
<evidence type="ECO:0000256" key="4">
    <source>
        <dbReference type="ARBA" id="ARBA00022475"/>
    </source>
</evidence>
<keyword evidence="10" id="KW-0067">ATP-binding</keyword>
<keyword evidence="7 16" id="KW-0812">Transmembrane</keyword>
<dbReference type="Pfam" id="PF03924">
    <property type="entry name" value="CHASE"/>
    <property type="match status" value="1"/>
</dbReference>
<dbReference type="SUPFAM" id="SSF103190">
    <property type="entry name" value="Sensory domain-like"/>
    <property type="match status" value="1"/>
</dbReference>
<evidence type="ECO:0000313" key="22">
    <source>
        <dbReference type="EMBL" id="MEM5535606.1"/>
    </source>
</evidence>
<dbReference type="SUPFAM" id="SSF47226">
    <property type="entry name" value="Histidine-containing phosphotransfer domain, HPT domain"/>
    <property type="match status" value="1"/>
</dbReference>
<dbReference type="SUPFAM" id="SSF55874">
    <property type="entry name" value="ATPase domain of HSP90 chaperone/DNA topoisomerase II/histidine kinase"/>
    <property type="match status" value="1"/>
</dbReference>
<evidence type="ECO:0000256" key="6">
    <source>
        <dbReference type="ARBA" id="ARBA00022679"/>
    </source>
</evidence>
<dbReference type="SMART" id="SM00388">
    <property type="entry name" value="HisKA"/>
    <property type="match status" value="1"/>
</dbReference>
<dbReference type="RefSeq" id="WP_342853829.1">
    <property type="nucleotide sequence ID" value="NZ_JBBMRA010000002.1"/>
</dbReference>
<dbReference type="CDD" id="cd16922">
    <property type="entry name" value="HATPase_EvgS-ArcB-TorS-like"/>
    <property type="match status" value="1"/>
</dbReference>
<dbReference type="InterPro" id="IPR036641">
    <property type="entry name" value="HPT_dom_sf"/>
</dbReference>
<feature type="modified residue" description="4-aspartylphosphate" evidence="15">
    <location>
        <position position="1307"/>
    </location>
</feature>
<dbReference type="Gene3D" id="1.20.120.160">
    <property type="entry name" value="HPT domain"/>
    <property type="match status" value="1"/>
</dbReference>
<dbReference type="Proteomes" id="UP001449225">
    <property type="component" value="Unassembled WGS sequence"/>
</dbReference>
<evidence type="ECO:0000259" key="17">
    <source>
        <dbReference type="PROSITE" id="PS50109"/>
    </source>
</evidence>
<dbReference type="CDD" id="cd00130">
    <property type="entry name" value="PAS"/>
    <property type="match status" value="1"/>
</dbReference>
<dbReference type="Gene3D" id="3.40.50.2300">
    <property type="match status" value="2"/>
</dbReference>
<dbReference type="CDD" id="cd17546">
    <property type="entry name" value="REC_hyHK_CKI1_RcsC-like"/>
    <property type="match status" value="2"/>
</dbReference>
<keyword evidence="4" id="KW-1003">Cell membrane</keyword>
<keyword evidence="13 16" id="KW-0472">Membrane</keyword>
<dbReference type="PROSITE" id="PS50894">
    <property type="entry name" value="HPT"/>
    <property type="match status" value="1"/>
</dbReference>
<feature type="modified residue" description="4-aspartylphosphate" evidence="15">
    <location>
        <position position="1160"/>
    </location>
</feature>
<dbReference type="InterPro" id="IPR011006">
    <property type="entry name" value="CheY-like_superfamily"/>
</dbReference>
<dbReference type="Pfam" id="PF00072">
    <property type="entry name" value="Response_reg"/>
    <property type="match status" value="2"/>
</dbReference>
<dbReference type="InterPro" id="IPR008207">
    <property type="entry name" value="Sig_transdc_His_kin_Hpt_dom"/>
</dbReference>
<evidence type="ECO:0000256" key="9">
    <source>
        <dbReference type="ARBA" id="ARBA00022777"/>
    </source>
</evidence>
<evidence type="ECO:0000256" key="12">
    <source>
        <dbReference type="ARBA" id="ARBA00023012"/>
    </source>
</evidence>
<feature type="domain" description="Response regulatory" evidence="18">
    <location>
        <begin position="1105"/>
        <end position="1228"/>
    </location>
</feature>
<keyword evidence="6" id="KW-0808">Transferase</keyword>
<feature type="domain" description="HPt" evidence="21">
    <location>
        <begin position="1416"/>
        <end position="1516"/>
    </location>
</feature>
<dbReference type="Pfam" id="PF01627">
    <property type="entry name" value="Hpt"/>
    <property type="match status" value="1"/>
</dbReference>
<feature type="transmembrane region" description="Helical" evidence="16">
    <location>
        <begin position="362"/>
        <end position="381"/>
    </location>
</feature>
<dbReference type="SUPFAM" id="SSF52172">
    <property type="entry name" value="CheY-like"/>
    <property type="match status" value="2"/>
</dbReference>
<dbReference type="InterPro" id="IPR048760">
    <property type="entry name" value="VP0354-like_sensor_dom"/>
</dbReference>
<dbReference type="InterPro" id="IPR003594">
    <property type="entry name" value="HATPase_dom"/>
</dbReference>
<feature type="domain" description="PAS" evidence="19">
    <location>
        <begin position="717"/>
        <end position="787"/>
    </location>
</feature>
<evidence type="ECO:0000256" key="13">
    <source>
        <dbReference type="ARBA" id="ARBA00023136"/>
    </source>
</evidence>
<comment type="catalytic activity">
    <reaction evidence="1">
        <text>ATP + protein L-histidine = ADP + protein N-phospho-L-histidine.</text>
        <dbReference type="EC" id="2.7.13.3"/>
    </reaction>
</comment>
<evidence type="ECO:0000259" key="21">
    <source>
        <dbReference type="PROSITE" id="PS50894"/>
    </source>
</evidence>
<feature type="domain" description="CHASE" evidence="20">
    <location>
        <begin position="77"/>
        <end position="246"/>
    </location>
</feature>
<feature type="transmembrane region" description="Helical" evidence="16">
    <location>
        <begin position="12"/>
        <end position="34"/>
    </location>
</feature>
<dbReference type="PROSITE" id="PS50109">
    <property type="entry name" value="HIS_KIN"/>
    <property type="match status" value="1"/>
</dbReference>
<dbReference type="Gene3D" id="3.30.450.350">
    <property type="entry name" value="CHASE domain"/>
    <property type="match status" value="1"/>
</dbReference>
<gene>
    <name evidence="22" type="ORF">WNY58_04285</name>
</gene>
<dbReference type="PANTHER" id="PTHR45339:SF1">
    <property type="entry name" value="HYBRID SIGNAL TRANSDUCTION HISTIDINE KINASE J"/>
    <property type="match status" value="1"/>
</dbReference>
<evidence type="ECO:0000256" key="8">
    <source>
        <dbReference type="ARBA" id="ARBA00022741"/>
    </source>
</evidence>
<keyword evidence="5 15" id="KW-0597">Phosphoprotein</keyword>
<dbReference type="PANTHER" id="PTHR45339">
    <property type="entry name" value="HYBRID SIGNAL TRANSDUCTION HISTIDINE KINASE J"/>
    <property type="match status" value="1"/>
</dbReference>
<keyword evidence="11 16" id="KW-1133">Transmembrane helix</keyword>
<evidence type="ECO:0000313" key="23">
    <source>
        <dbReference type="Proteomes" id="UP001449225"/>
    </source>
</evidence>
<keyword evidence="23" id="KW-1185">Reference proteome</keyword>
<dbReference type="PROSITE" id="PS50839">
    <property type="entry name" value="CHASE"/>
    <property type="match status" value="1"/>
</dbReference>
<evidence type="ECO:0000256" key="15">
    <source>
        <dbReference type="PROSITE-ProRule" id="PRU00169"/>
    </source>
</evidence>
<dbReference type="Pfam" id="PF00512">
    <property type="entry name" value="HisKA"/>
    <property type="match status" value="1"/>
</dbReference>
<dbReference type="SMART" id="SM00387">
    <property type="entry name" value="HATPase_c"/>
    <property type="match status" value="1"/>
</dbReference>
<evidence type="ECO:0000256" key="14">
    <source>
        <dbReference type="PROSITE-ProRule" id="PRU00110"/>
    </source>
</evidence>
<dbReference type="SMART" id="SM00091">
    <property type="entry name" value="PAS"/>
    <property type="match status" value="1"/>
</dbReference>
<dbReference type="NCBIfam" id="TIGR00229">
    <property type="entry name" value="sensory_box"/>
    <property type="match status" value="1"/>
</dbReference>
<evidence type="ECO:0000256" key="7">
    <source>
        <dbReference type="ARBA" id="ARBA00022692"/>
    </source>
</evidence>
<dbReference type="InterPro" id="IPR042240">
    <property type="entry name" value="CHASE_sf"/>
</dbReference>
<dbReference type="Gene3D" id="1.10.287.130">
    <property type="match status" value="1"/>
</dbReference>
<dbReference type="SMART" id="SM01079">
    <property type="entry name" value="CHASE"/>
    <property type="match status" value="1"/>
</dbReference>
<proteinExistence type="predicted"/>
<dbReference type="PROSITE" id="PS50110">
    <property type="entry name" value="RESPONSE_REGULATORY"/>
    <property type="match status" value="2"/>
</dbReference>
<dbReference type="InterPro" id="IPR036097">
    <property type="entry name" value="HisK_dim/P_sf"/>
</dbReference>
<evidence type="ECO:0000256" key="5">
    <source>
        <dbReference type="ARBA" id="ARBA00022553"/>
    </source>
</evidence>
<evidence type="ECO:0000256" key="10">
    <source>
        <dbReference type="ARBA" id="ARBA00022840"/>
    </source>
</evidence>
<sequence length="1578" mass="176153">MSLKKIAKIDFISCWLPLLVGLLLTVVVTLALNYENEYRLNAYSHDLATKTENLIEQRFKHFEYGLRSTRGAILTAGVNSITRQQFENYINSRDLAHEFSAALGFGFIRRVPVEQEAQFLAKARKDGAPDFTIRALTPHDRDRFVIEYIYPIDKNAKAMGLDIGSEENRRAAAISAARDDKPYLTAPITLVQANKKSRQGALILLPVYANNTPQNTSDAREKLVAGWVYAPLVIDDVLANLHDLTDQAFITLTNLKEGEPFYRSRDQEAPPNQLEHSVTQTIYLYGQKWKLQLTPSAEAASRIQPWNLGWIIILGLSLTFCVLVVINILRTDSAEDDENTTYRIDLQSVRAFFKIDRFKRSYPFILFTIALIGIVSGGLIVQNQLQDARNDLLQANESALSYLTKEVSQYRRDVLFLANTPATEILKTLHTNITSPEEFNAAIQRWHEQLEETFKAYMLSKKDVFQVRFIKATDDWQESVKVQRLNDELIVLDQALLQSKINEPYIEKTLQVGANNVYNSDINLNREHGKIEQPEQPVWRFSTPLFHADGSILGIFIINVTADHLLKMAASNLPAETEAYITNTQGEFLYHPNASKSFTFEHGFSHRWQDEFTPSASDYGLDRLNLETWQGAIGDVLGEHSQLMLSDSPNHRVLNIYSTKPLHSIFNSIAWQFGGVITLLLIAVLVSVIIQYWIWLTEKMRQKDIWNAQVEAQRQKETARFKALLESAPDATFVMNEACIIQLVNAQAVKMFGYSPLELEGQSIEKLLPNSFSDTYKAQIMDNLQQSKAICIGNNEELFALTSDGKEFPIEVSLSAMQLDEKVLISASVRDITERLANEQKLRTALRHAEMATDAKSAFLANISHEIRTPLNAIIGLSYLLAEDQLTDAQHQLVSKVQVSGKSLLGIVNDVLDLSKIEANSMELDTHPTELRALIEEISSVFVLQADAKGLAFNIELSPDLPDWVVTDSLRLRQILVNLLSNALKFTTTGHISISADVNTETEGTLLKDVTNVRFRVTDTGIGIPQDKHAHLFTPFTQADSSTTRQFGGTGLGLSIVHQLAHLMGGTVGVESTEHVGSTFWVDLPFNVQTPEETALQENQSQTLFVLIAEDDPADAKQLQGMAHALGWRTKIVKDGTELVETYLKRKESQLRPPDVIITDWQMPIMDGISAISTLANKIGDDKIPAVLMVSAHDKDSITPLDVDNVIHNFLLKPVNASTLFNAVNDVVIEHTGNMERVFDSSSIEAVNAKWLVGTHILVVDDSETNLVVVSHILEHNGALVQTAHNGEEALSLLKTSAKDYDAVLMDIQMPGIDGLETTQRARQNLGLNALPIIALTAGALLEEKNRALQAGMNDFLTKPIDPTKLINVLRTLIAAYRGKTIRVHPIDDSTAENDHAWPVIAGLNIDKAKNLLLNDRQLFFTTLDTLLTEHSNLTEPSKTDLDAPQSSDARLKIASQVHKLRSASGMIGAEEIHQLSTKVETALRTEDEPADDLLTKLADALLNLKTDSAEAVAQWRKEKLDASAIKTDAPPLKQETVQHILRLLAEQDLNALDKIDTHSHQFVKHSVMNTLYSCKRA</sequence>
<evidence type="ECO:0000256" key="16">
    <source>
        <dbReference type="SAM" id="Phobius"/>
    </source>
</evidence>
<dbReference type="CDD" id="cd00082">
    <property type="entry name" value="HisKA"/>
    <property type="match status" value="1"/>
</dbReference>
<dbReference type="InterPro" id="IPR001789">
    <property type="entry name" value="Sig_transdc_resp-reg_receiver"/>
</dbReference>
<dbReference type="InterPro" id="IPR035965">
    <property type="entry name" value="PAS-like_dom_sf"/>
</dbReference>
<evidence type="ECO:0000256" key="1">
    <source>
        <dbReference type="ARBA" id="ARBA00000085"/>
    </source>
</evidence>
<reference evidence="22 23" key="1">
    <citation type="submission" date="2024-03" db="EMBL/GenBank/DDBJ databases">
        <title>Community enrichment and isolation of bacterial strains for fucoidan degradation.</title>
        <authorList>
            <person name="Sichert A."/>
        </authorList>
    </citation>
    <scope>NUCLEOTIDE SEQUENCE [LARGE SCALE GENOMIC DNA]</scope>
    <source>
        <strain evidence="22 23">AS76</strain>
    </source>
</reference>
<feature type="transmembrane region" description="Helical" evidence="16">
    <location>
        <begin position="669"/>
        <end position="695"/>
    </location>
</feature>
<dbReference type="EMBL" id="JBBMRA010000002">
    <property type="protein sequence ID" value="MEM5535606.1"/>
    <property type="molecule type" value="Genomic_DNA"/>
</dbReference>
<feature type="domain" description="Histidine kinase" evidence="17">
    <location>
        <begin position="862"/>
        <end position="1088"/>
    </location>
</feature>
<comment type="caution">
    <text evidence="22">The sequence shown here is derived from an EMBL/GenBank/DDBJ whole genome shotgun (WGS) entry which is preliminary data.</text>
</comment>
<dbReference type="SMART" id="SM00448">
    <property type="entry name" value="REC"/>
    <property type="match status" value="2"/>
</dbReference>
<dbReference type="InterPro" id="IPR036890">
    <property type="entry name" value="HATPase_C_sf"/>
</dbReference>
<keyword evidence="8" id="KW-0547">Nucleotide-binding</keyword>
<evidence type="ECO:0000259" key="20">
    <source>
        <dbReference type="PROSITE" id="PS50839"/>
    </source>
</evidence>
<dbReference type="EC" id="2.7.13.3" evidence="3"/>
<comment type="subcellular location">
    <subcellularLocation>
        <location evidence="2">Cell membrane</location>
        <topology evidence="2">Multi-pass membrane protein</topology>
    </subcellularLocation>
</comment>
<dbReference type="InterPro" id="IPR005467">
    <property type="entry name" value="His_kinase_dom"/>
</dbReference>
<evidence type="ECO:0000256" key="11">
    <source>
        <dbReference type="ARBA" id="ARBA00022989"/>
    </source>
</evidence>
<keyword evidence="12" id="KW-0902">Two-component regulatory system</keyword>
<organism evidence="22 23">
    <name type="scientific">Neptuniibacter pectenicola</name>
    <dbReference type="NCBI Taxonomy" id="1806669"/>
    <lineage>
        <taxon>Bacteria</taxon>
        <taxon>Pseudomonadati</taxon>
        <taxon>Pseudomonadota</taxon>
        <taxon>Gammaproteobacteria</taxon>
        <taxon>Oceanospirillales</taxon>
        <taxon>Oceanospirillaceae</taxon>
        <taxon>Neptuniibacter</taxon>
    </lineage>
</organism>
<protein>
    <recommendedName>
        <fullName evidence="3">histidine kinase</fullName>
        <ecNumber evidence="3">2.7.13.3</ecNumber>
    </recommendedName>
</protein>
<dbReference type="PRINTS" id="PR00344">
    <property type="entry name" value="BCTRLSENSOR"/>
</dbReference>
<keyword evidence="9" id="KW-0418">Kinase</keyword>
<dbReference type="InterPro" id="IPR003661">
    <property type="entry name" value="HisK_dim/P_dom"/>
</dbReference>
<dbReference type="SUPFAM" id="SSF47384">
    <property type="entry name" value="Homodimeric domain of signal transducing histidine kinase"/>
    <property type="match status" value="1"/>
</dbReference>
<dbReference type="Pfam" id="PF02518">
    <property type="entry name" value="HATPase_c"/>
    <property type="match status" value="1"/>
</dbReference>
<name>A0ABU9TQC7_9GAMM</name>
<dbReference type="SUPFAM" id="SSF55785">
    <property type="entry name" value="PYP-like sensor domain (PAS domain)"/>
    <property type="match status" value="1"/>
</dbReference>
<dbReference type="InterPro" id="IPR006189">
    <property type="entry name" value="CHASE_dom"/>
</dbReference>
<evidence type="ECO:0000256" key="3">
    <source>
        <dbReference type="ARBA" id="ARBA00012438"/>
    </source>
</evidence>
<feature type="modified residue" description="Phosphohistidine" evidence="14">
    <location>
        <position position="1459"/>
    </location>
</feature>
<dbReference type="InterPro" id="IPR029151">
    <property type="entry name" value="Sensor-like_sf"/>
</dbReference>
<dbReference type="Pfam" id="PF21623">
    <property type="entry name" value="HK_sensor_dom_bact"/>
    <property type="match status" value="1"/>
</dbReference>
<evidence type="ECO:0000256" key="2">
    <source>
        <dbReference type="ARBA" id="ARBA00004651"/>
    </source>
</evidence>
<dbReference type="Gene3D" id="3.30.450.20">
    <property type="entry name" value="PAS domain"/>
    <property type="match status" value="2"/>
</dbReference>
<dbReference type="InterPro" id="IPR000014">
    <property type="entry name" value="PAS"/>
</dbReference>
<evidence type="ECO:0000259" key="18">
    <source>
        <dbReference type="PROSITE" id="PS50110"/>
    </source>
</evidence>
<dbReference type="Gene3D" id="3.30.565.10">
    <property type="entry name" value="Histidine kinase-like ATPase, C-terminal domain"/>
    <property type="match status" value="1"/>
</dbReference>
<feature type="domain" description="Response regulatory" evidence="18">
    <location>
        <begin position="1256"/>
        <end position="1374"/>
    </location>
</feature>